<dbReference type="PANTHER" id="PTHR40942:SF4">
    <property type="entry name" value="CYTOCHROME C5"/>
    <property type="match status" value="1"/>
</dbReference>
<feature type="domain" description="Calcineurin-like phosphoesterase" evidence="6">
    <location>
        <begin position="10"/>
        <end position="144"/>
    </location>
</feature>
<evidence type="ECO:0000256" key="5">
    <source>
        <dbReference type="HAMAP-Rule" id="MF_00199"/>
    </source>
</evidence>
<keyword evidence="8" id="KW-1185">Reference proteome</keyword>
<evidence type="ECO:0000256" key="1">
    <source>
        <dbReference type="ARBA" id="ARBA00003413"/>
    </source>
</evidence>
<dbReference type="RefSeq" id="WP_106182676.1">
    <property type="nucleotide sequence ID" value="NZ_MUHY01000001.1"/>
</dbReference>
<dbReference type="EC" id="3.6.1.41" evidence="5"/>
<organism evidence="7 8">
    <name type="scientific">Candidatus Pandoraea novymonadis</name>
    <dbReference type="NCBI Taxonomy" id="1808959"/>
    <lineage>
        <taxon>Bacteria</taxon>
        <taxon>Pseudomonadati</taxon>
        <taxon>Pseudomonadota</taxon>
        <taxon>Betaproteobacteria</taxon>
        <taxon>Burkholderiales</taxon>
        <taxon>Burkholderiaceae</taxon>
        <taxon>Pandoraea</taxon>
    </lineage>
</organism>
<dbReference type="PANTHER" id="PTHR40942">
    <property type="match status" value="1"/>
</dbReference>
<proteinExistence type="inferred from homology"/>
<dbReference type="Proteomes" id="UP000242660">
    <property type="component" value="Unassembled WGS sequence"/>
</dbReference>
<dbReference type="InterPro" id="IPR004843">
    <property type="entry name" value="Calcineurin-like_PHP"/>
</dbReference>
<dbReference type="PIRSF" id="PIRSF000903">
    <property type="entry name" value="B5n-ttraPtase_sm"/>
    <property type="match status" value="1"/>
</dbReference>
<evidence type="ECO:0000256" key="3">
    <source>
        <dbReference type="ARBA" id="ARBA00022801"/>
    </source>
</evidence>
<dbReference type="InterPro" id="IPR029052">
    <property type="entry name" value="Metallo-depent_PP-like"/>
</dbReference>
<reference evidence="7 8" key="1">
    <citation type="journal article" date="2017" name="Front. Microbiol.">
        <title>Genome of Ca. Pandoraea novymonadis, an Endosymbiotic Bacterium of the Trypanosomatid Novymonas esmeraldas.</title>
        <authorList>
            <person name="Kostygov A.Y."/>
            <person name="Butenko A."/>
            <person name="Nenarokova A."/>
            <person name="Tashyreva D."/>
            <person name="Flegontov P."/>
            <person name="Lukes J."/>
            <person name="Yurchenko V."/>
        </authorList>
    </citation>
    <scope>NUCLEOTIDE SEQUENCE [LARGE SCALE GENOMIC DNA]</scope>
    <source>
        <strain evidence="7 8">E262</strain>
    </source>
</reference>
<comment type="caution">
    <text evidence="7">The sequence shown here is derived from an EMBL/GenBank/DDBJ whole genome shotgun (WGS) entry which is preliminary data.</text>
</comment>
<dbReference type="NCBIfam" id="NF001204">
    <property type="entry name" value="PRK00166.1"/>
    <property type="match status" value="1"/>
</dbReference>
<evidence type="ECO:0000256" key="4">
    <source>
        <dbReference type="ARBA" id="ARBA00049417"/>
    </source>
</evidence>
<protein>
    <recommendedName>
        <fullName evidence="5">Bis(5'-nucleosyl)-tetraphosphatase, symmetrical</fullName>
        <ecNumber evidence="5">3.6.1.41</ecNumber>
    </recommendedName>
    <alternativeName>
        <fullName evidence="5">Ap4A hydrolase</fullName>
    </alternativeName>
    <alternativeName>
        <fullName evidence="5">Diadenosine 5',5'''-P1,P4-tetraphosphate pyrophosphohydrolase</fullName>
    </alternativeName>
    <alternativeName>
        <fullName evidence="5">Diadenosine tetraphosphatase</fullName>
    </alternativeName>
</protein>
<evidence type="ECO:0000313" key="7">
    <source>
        <dbReference type="EMBL" id="PSB92349.1"/>
    </source>
</evidence>
<sequence length="277" mass="31385">MTAFISKIRPIYAIGDLHGCLPALKQILARLPTNAELWFCGDLINRGPNSLGTLRHVMSLEQRSTVVLGNHDLYLLAIAAGIQPLNKTHIIDEILNAPDIDILIDWIRHRPIAHFANGYLMVHAGVLPQWSTTQTVLLAQEVEHALRSENWKVFLRRMFGNQPDQWQDNLKNDDRHRLTINALTRLRFCTVEGRMDFDHKTGPDTAIPNLMPWFDVPGRRTADTVVLFGHWSALGLLTRDNLIGLDTGCVWGGQLTAFKLTEKPSERNFLQVNCQKC</sequence>
<name>A0ABX5FF66_9BURK</name>
<comment type="function">
    <text evidence="1 5">Hydrolyzes diadenosine 5',5'''-P1,P4-tetraphosphate to yield ADP.</text>
</comment>
<dbReference type="SUPFAM" id="SSF56300">
    <property type="entry name" value="Metallo-dependent phosphatases"/>
    <property type="match status" value="1"/>
</dbReference>
<dbReference type="HAMAP" id="MF_00199">
    <property type="entry name" value="ApaH"/>
    <property type="match status" value="1"/>
</dbReference>
<evidence type="ECO:0000313" key="8">
    <source>
        <dbReference type="Proteomes" id="UP000242660"/>
    </source>
</evidence>
<dbReference type="CDD" id="cd07422">
    <property type="entry name" value="MPP_ApaH"/>
    <property type="match status" value="1"/>
</dbReference>
<evidence type="ECO:0000256" key="2">
    <source>
        <dbReference type="ARBA" id="ARBA00005419"/>
    </source>
</evidence>
<dbReference type="Pfam" id="PF00149">
    <property type="entry name" value="Metallophos"/>
    <property type="match status" value="1"/>
</dbReference>
<dbReference type="EMBL" id="MUHY01000001">
    <property type="protein sequence ID" value="PSB92349.1"/>
    <property type="molecule type" value="Genomic_DNA"/>
</dbReference>
<comment type="similarity">
    <text evidence="2 5">Belongs to the Ap4A hydrolase family.</text>
</comment>
<evidence type="ECO:0000259" key="6">
    <source>
        <dbReference type="Pfam" id="PF00149"/>
    </source>
</evidence>
<comment type="catalytic activity">
    <reaction evidence="4 5">
        <text>P(1),P(4)-bis(5'-adenosyl) tetraphosphate + H2O = 2 ADP + 2 H(+)</text>
        <dbReference type="Rhea" id="RHEA:24252"/>
        <dbReference type="ChEBI" id="CHEBI:15377"/>
        <dbReference type="ChEBI" id="CHEBI:15378"/>
        <dbReference type="ChEBI" id="CHEBI:58141"/>
        <dbReference type="ChEBI" id="CHEBI:456216"/>
        <dbReference type="EC" id="3.6.1.41"/>
    </reaction>
</comment>
<accession>A0ABX5FF66</accession>
<dbReference type="NCBIfam" id="TIGR00668">
    <property type="entry name" value="apaH"/>
    <property type="match status" value="1"/>
</dbReference>
<gene>
    <name evidence="5 7" type="primary">apaH</name>
    <name evidence="7" type="ORF">BZL35_00589</name>
</gene>
<dbReference type="InterPro" id="IPR004617">
    <property type="entry name" value="ApaH"/>
</dbReference>
<dbReference type="Gene3D" id="3.60.21.10">
    <property type="match status" value="1"/>
</dbReference>
<keyword evidence="3 5" id="KW-0378">Hydrolase</keyword>